<dbReference type="RefSeq" id="WP_133901062.1">
    <property type="nucleotide sequence ID" value="NZ_SOCP01000001.1"/>
</dbReference>
<dbReference type="OrthoDB" id="3671425at2"/>
<proteinExistence type="predicted"/>
<evidence type="ECO:0000256" key="1">
    <source>
        <dbReference type="SAM" id="Phobius"/>
    </source>
</evidence>
<name>A0A4R7W539_9PSEU</name>
<comment type="caution">
    <text evidence="2">The sequence shown here is derived from an EMBL/GenBank/DDBJ whole genome shotgun (WGS) entry which is preliminary data.</text>
</comment>
<dbReference type="Proteomes" id="UP000294927">
    <property type="component" value="Unassembled WGS sequence"/>
</dbReference>
<evidence type="ECO:0000313" key="3">
    <source>
        <dbReference type="Proteomes" id="UP000294927"/>
    </source>
</evidence>
<keyword evidence="1" id="KW-0472">Membrane</keyword>
<keyword evidence="1" id="KW-0812">Transmembrane</keyword>
<accession>A0A4R7W539</accession>
<reference evidence="2 3" key="1">
    <citation type="submission" date="2019-03" db="EMBL/GenBank/DDBJ databases">
        <title>Genomic Encyclopedia of Archaeal and Bacterial Type Strains, Phase II (KMG-II): from individual species to whole genera.</title>
        <authorList>
            <person name="Goeker M."/>
        </authorList>
    </citation>
    <scope>NUCLEOTIDE SEQUENCE [LARGE SCALE GENOMIC DNA]</scope>
    <source>
        <strain evidence="2 3">DSM 45499</strain>
    </source>
</reference>
<organism evidence="2 3">
    <name type="scientific">Actinophytocola oryzae</name>
    <dbReference type="NCBI Taxonomy" id="502181"/>
    <lineage>
        <taxon>Bacteria</taxon>
        <taxon>Bacillati</taxon>
        <taxon>Actinomycetota</taxon>
        <taxon>Actinomycetes</taxon>
        <taxon>Pseudonocardiales</taxon>
        <taxon>Pseudonocardiaceae</taxon>
    </lineage>
</organism>
<evidence type="ECO:0000313" key="2">
    <source>
        <dbReference type="EMBL" id="TDV57846.1"/>
    </source>
</evidence>
<keyword evidence="3" id="KW-1185">Reference proteome</keyword>
<keyword evidence="1" id="KW-1133">Transmembrane helix</keyword>
<dbReference type="AlphaFoldDB" id="A0A4R7W539"/>
<protein>
    <submittedName>
        <fullName evidence="2">Uncharacterized protein</fullName>
    </submittedName>
</protein>
<dbReference type="EMBL" id="SOCP01000001">
    <property type="protein sequence ID" value="TDV57846.1"/>
    <property type="molecule type" value="Genomic_DNA"/>
</dbReference>
<feature type="transmembrane region" description="Helical" evidence="1">
    <location>
        <begin position="48"/>
        <end position="69"/>
    </location>
</feature>
<sequence length="331" mass="35131">MNEFTMIQEHGPAPTPLTDDVLARARADLLTEIHATASTAPGRFRRRAVIIAATAAAAAAVAGVVATGGTDEPGLPPATDRAPALVEFHMPALPPALDPIPDGVVAPTFTGEHGWIAAVYKDADERRGEELSDIYVTAFTSRPDSRDAANREAVYDGKPAVVGKVDQQEPAYHDVSLTWERSPGQWVRITGMGDFADERTVRSLADTLVDTDERLSLDISVAPAGWELWGFKGAGPDGDGAVTSLRDPDNPDRAIDVSTMLGLVPDYGHAVEGGPRESVAVSVHGRPGDLVLVPGKRWMLQAPLPDGRAFQLQVPADFTRQQVVALAEGVS</sequence>
<gene>
    <name evidence="2" type="ORF">CLV71_101719</name>
</gene>